<keyword evidence="1" id="KW-0805">Transcription regulation</keyword>
<dbReference type="GO" id="GO:0005829">
    <property type="term" value="C:cytosol"/>
    <property type="evidence" value="ECO:0007669"/>
    <property type="project" value="TreeGrafter"/>
</dbReference>
<dbReference type="InterPro" id="IPR000595">
    <property type="entry name" value="cNMP-bd_dom"/>
</dbReference>
<name>A0A8J6J898_9FIRM</name>
<dbReference type="GO" id="GO:0003677">
    <property type="term" value="F:DNA binding"/>
    <property type="evidence" value="ECO:0007669"/>
    <property type="project" value="UniProtKB-KW"/>
</dbReference>
<accession>A0A8J6J898</accession>
<dbReference type="Gene3D" id="1.10.10.10">
    <property type="entry name" value="Winged helix-like DNA-binding domain superfamily/Winged helix DNA-binding domain"/>
    <property type="match status" value="1"/>
</dbReference>
<sequence length="219" mass="24411">MTGYCLEELAFWDKLSNQERDRVRAAAYEADYEPGQMIWSGERDCLGLLLIRSGVVRLFLLSEDGREATISRISGGQVCIMTAACTMSVSSFNVQVQAEGRVEAVVIPAVCLSTLVRDNLYVENFLYRGATQHFSQVLTAVEQMLFRTLEQRLAAYLLEECERLGTDTLKVTQEQMAQAIGSAREAVTRTLKKLAASGAVELFRGGVKLTDKNDLERRL</sequence>
<proteinExistence type="predicted"/>
<dbReference type="InterPro" id="IPR012318">
    <property type="entry name" value="HTH_CRP"/>
</dbReference>
<reference evidence="5" key="1">
    <citation type="submission" date="2020-08" db="EMBL/GenBank/DDBJ databases">
        <title>Genome public.</title>
        <authorList>
            <person name="Liu C."/>
            <person name="Sun Q."/>
        </authorList>
    </citation>
    <scope>NUCLEOTIDE SEQUENCE</scope>
    <source>
        <strain evidence="5">NSJ-23</strain>
    </source>
</reference>
<dbReference type="Pfam" id="PF00027">
    <property type="entry name" value="cNMP_binding"/>
    <property type="match status" value="1"/>
</dbReference>
<protein>
    <submittedName>
        <fullName evidence="5">Crp/Fnr family transcriptional regulator</fullName>
    </submittedName>
</protein>
<evidence type="ECO:0000256" key="3">
    <source>
        <dbReference type="ARBA" id="ARBA00023163"/>
    </source>
</evidence>
<evidence type="ECO:0000256" key="2">
    <source>
        <dbReference type="ARBA" id="ARBA00023125"/>
    </source>
</evidence>
<dbReference type="PROSITE" id="PS51063">
    <property type="entry name" value="HTH_CRP_2"/>
    <property type="match status" value="1"/>
</dbReference>
<dbReference type="InterPro" id="IPR014710">
    <property type="entry name" value="RmlC-like_jellyroll"/>
</dbReference>
<comment type="caution">
    <text evidence="5">The sequence shown here is derived from an EMBL/GenBank/DDBJ whole genome shotgun (WGS) entry which is preliminary data.</text>
</comment>
<gene>
    <name evidence="5" type="ORF">H8S11_02740</name>
</gene>
<evidence type="ECO:0000256" key="1">
    <source>
        <dbReference type="ARBA" id="ARBA00023015"/>
    </source>
</evidence>
<dbReference type="SUPFAM" id="SSF51206">
    <property type="entry name" value="cAMP-binding domain-like"/>
    <property type="match status" value="1"/>
</dbReference>
<dbReference type="Proteomes" id="UP000628736">
    <property type="component" value="Unassembled WGS sequence"/>
</dbReference>
<dbReference type="SMART" id="SM00419">
    <property type="entry name" value="HTH_CRP"/>
    <property type="match status" value="1"/>
</dbReference>
<organism evidence="5 6">
    <name type="scientific">Flintibacter hominis</name>
    <dbReference type="NCBI Taxonomy" id="2763048"/>
    <lineage>
        <taxon>Bacteria</taxon>
        <taxon>Bacillati</taxon>
        <taxon>Bacillota</taxon>
        <taxon>Clostridia</taxon>
        <taxon>Eubacteriales</taxon>
        <taxon>Flintibacter</taxon>
    </lineage>
</organism>
<feature type="domain" description="HTH crp-type" evidence="4">
    <location>
        <begin position="147"/>
        <end position="213"/>
    </location>
</feature>
<dbReference type="GO" id="GO:0003700">
    <property type="term" value="F:DNA-binding transcription factor activity"/>
    <property type="evidence" value="ECO:0007669"/>
    <property type="project" value="TreeGrafter"/>
</dbReference>
<keyword evidence="2" id="KW-0238">DNA-binding</keyword>
<evidence type="ECO:0000313" key="6">
    <source>
        <dbReference type="Proteomes" id="UP000628736"/>
    </source>
</evidence>
<dbReference type="InterPro" id="IPR036390">
    <property type="entry name" value="WH_DNA-bd_sf"/>
</dbReference>
<dbReference type="EMBL" id="JACOPO010000001">
    <property type="protein sequence ID" value="MBC5721742.1"/>
    <property type="molecule type" value="Genomic_DNA"/>
</dbReference>
<dbReference type="InterPro" id="IPR036388">
    <property type="entry name" value="WH-like_DNA-bd_sf"/>
</dbReference>
<dbReference type="InterPro" id="IPR018490">
    <property type="entry name" value="cNMP-bd_dom_sf"/>
</dbReference>
<dbReference type="CDD" id="cd00038">
    <property type="entry name" value="CAP_ED"/>
    <property type="match status" value="1"/>
</dbReference>
<dbReference type="PANTHER" id="PTHR24567:SF26">
    <property type="entry name" value="REGULATORY PROTEIN YEIL"/>
    <property type="match status" value="1"/>
</dbReference>
<keyword evidence="3" id="KW-0804">Transcription</keyword>
<keyword evidence="6" id="KW-1185">Reference proteome</keyword>
<dbReference type="PANTHER" id="PTHR24567">
    <property type="entry name" value="CRP FAMILY TRANSCRIPTIONAL REGULATORY PROTEIN"/>
    <property type="match status" value="1"/>
</dbReference>
<dbReference type="InterPro" id="IPR050397">
    <property type="entry name" value="Env_Response_Regulators"/>
</dbReference>
<dbReference type="Pfam" id="PF13545">
    <property type="entry name" value="HTH_Crp_2"/>
    <property type="match status" value="1"/>
</dbReference>
<dbReference type="Gene3D" id="2.60.120.10">
    <property type="entry name" value="Jelly Rolls"/>
    <property type="match status" value="1"/>
</dbReference>
<dbReference type="AlphaFoldDB" id="A0A8J6J898"/>
<dbReference type="RefSeq" id="WP_186852096.1">
    <property type="nucleotide sequence ID" value="NZ_JACOPO010000001.1"/>
</dbReference>
<evidence type="ECO:0000259" key="4">
    <source>
        <dbReference type="PROSITE" id="PS51063"/>
    </source>
</evidence>
<dbReference type="SUPFAM" id="SSF46785">
    <property type="entry name" value="Winged helix' DNA-binding domain"/>
    <property type="match status" value="1"/>
</dbReference>
<evidence type="ECO:0000313" key="5">
    <source>
        <dbReference type="EMBL" id="MBC5721742.1"/>
    </source>
</evidence>